<dbReference type="InterPro" id="IPR043519">
    <property type="entry name" value="NT_sf"/>
</dbReference>
<accession>A0AAN9T7D2</accession>
<evidence type="ECO:0000313" key="4">
    <source>
        <dbReference type="Proteomes" id="UP001367676"/>
    </source>
</evidence>
<dbReference type="EMBL" id="JBBCAQ010000036">
    <property type="protein sequence ID" value="KAK7576208.1"/>
    <property type="molecule type" value="Genomic_DNA"/>
</dbReference>
<keyword evidence="4" id="KW-1185">Reference proteome</keyword>
<dbReference type="SUPFAM" id="SSF81631">
    <property type="entry name" value="PAP/OAS1 substrate-binding domain"/>
    <property type="match status" value="1"/>
</dbReference>
<feature type="compositionally biased region" description="Basic residues" evidence="1">
    <location>
        <begin position="414"/>
        <end position="432"/>
    </location>
</feature>
<dbReference type="Pfam" id="PF22600">
    <property type="entry name" value="MTPAP-like_central"/>
    <property type="match status" value="1"/>
</dbReference>
<dbReference type="CDD" id="cd05402">
    <property type="entry name" value="NT_PAP_TUTase"/>
    <property type="match status" value="1"/>
</dbReference>
<dbReference type="InterPro" id="IPR054708">
    <property type="entry name" value="MTPAP-like_central"/>
</dbReference>
<proteinExistence type="predicted"/>
<dbReference type="SUPFAM" id="SSF81301">
    <property type="entry name" value="Nucleotidyltransferase"/>
    <property type="match status" value="1"/>
</dbReference>
<feature type="region of interest" description="Disordered" evidence="1">
    <location>
        <begin position="409"/>
        <end position="432"/>
    </location>
</feature>
<evidence type="ECO:0000256" key="1">
    <source>
        <dbReference type="SAM" id="MobiDB-lite"/>
    </source>
</evidence>
<gene>
    <name evidence="3" type="ORF">V9T40_012494</name>
</gene>
<organism evidence="3 4">
    <name type="scientific">Parthenolecanium corni</name>
    <dbReference type="NCBI Taxonomy" id="536013"/>
    <lineage>
        <taxon>Eukaryota</taxon>
        <taxon>Metazoa</taxon>
        <taxon>Ecdysozoa</taxon>
        <taxon>Arthropoda</taxon>
        <taxon>Hexapoda</taxon>
        <taxon>Insecta</taxon>
        <taxon>Pterygota</taxon>
        <taxon>Neoptera</taxon>
        <taxon>Paraneoptera</taxon>
        <taxon>Hemiptera</taxon>
        <taxon>Sternorrhyncha</taxon>
        <taxon>Coccoidea</taxon>
        <taxon>Coccidae</taxon>
        <taxon>Parthenolecanium</taxon>
    </lineage>
</organism>
<dbReference type="Proteomes" id="UP001367676">
    <property type="component" value="Unassembled WGS sequence"/>
</dbReference>
<dbReference type="Gene3D" id="3.30.460.10">
    <property type="entry name" value="Beta Polymerase, domain 2"/>
    <property type="match status" value="1"/>
</dbReference>
<name>A0AAN9T7D2_9HEMI</name>
<protein>
    <recommendedName>
        <fullName evidence="2">Poly(A) RNA polymerase mitochondrial-like central palm domain-containing protein</fullName>
    </recommendedName>
</protein>
<dbReference type="GO" id="GO:0050265">
    <property type="term" value="F:RNA uridylyltransferase activity"/>
    <property type="evidence" value="ECO:0007669"/>
    <property type="project" value="TreeGrafter"/>
</dbReference>
<comment type="caution">
    <text evidence="3">The sequence shown here is derived from an EMBL/GenBank/DDBJ whole genome shotgun (WGS) entry which is preliminary data.</text>
</comment>
<evidence type="ECO:0000313" key="3">
    <source>
        <dbReference type="EMBL" id="KAK7576208.1"/>
    </source>
</evidence>
<sequence length="432" mass="49742">MSNVEMNDNLVVEENNGLFEEMNDHSAVDVNNELDENHGVNVEMNDYLDENNRLHEFVNQLMLSEERAASIIKKIVDDLKNIFKKDFPYEIVPFGSYVNGLRCVDSDVDICLRIAPLVSSSKQIPVLNRIKKYLFKNESFGNIVHVRKAKVPILKFKHVPTTVDCDLSVDNEIGVTNTYLVKSYLSMNSHLKTVVLVLKHLLVMNDIKGTGKITTYILFWMVVFYMQQLDLLPPVMNARETSSAPRIISGWNCSTPQTLDEPKEDPYSIRTHVEKFCEFYENFDFASQAVCPYLSCAVPAENLTNLNLPSEFFGTFIDNMRNASVFPFKTHIMNVHDPTYLNANLTRPVTQHTVDVFKCLCHNTREFLQKNPNIRLNEVLAKNDPKLRVTSKIPSQPAMQLPIFVRDDATAPSKPKRRKRNEHPVKFNRWRR</sequence>
<dbReference type="AlphaFoldDB" id="A0AAN9T7D2"/>
<feature type="domain" description="Poly(A) RNA polymerase mitochondrial-like central palm" evidence="2">
    <location>
        <begin position="53"/>
        <end position="185"/>
    </location>
</feature>
<dbReference type="Gene3D" id="1.10.1410.10">
    <property type="match status" value="1"/>
</dbReference>
<dbReference type="PANTHER" id="PTHR12271:SF66">
    <property type="entry name" value="TERMINAL URIDYLYLTRANSFERASE TAILOR"/>
    <property type="match status" value="1"/>
</dbReference>
<dbReference type="PANTHER" id="PTHR12271">
    <property type="entry name" value="POLY A POLYMERASE CID PAP -RELATED"/>
    <property type="match status" value="1"/>
</dbReference>
<dbReference type="GO" id="GO:0031123">
    <property type="term" value="P:RNA 3'-end processing"/>
    <property type="evidence" value="ECO:0007669"/>
    <property type="project" value="TreeGrafter"/>
</dbReference>
<evidence type="ECO:0000259" key="2">
    <source>
        <dbReference type="Pfam" id="PF22600"/>
    </source>
</evidence>
<reference evidence="3 4" key="1">
    <citation type="submission" date="2024-03" db="EMBL/GenBank/DDBJ databases">
        <title>Adaptation during the transition from Ophiocordyceps entomopathogen to insect associate is accompanied by gene loss and intensified selection.</title>
        <authorList>
            <person name="Ward C.M."/>
            <person name="Onetto C.A."/>
            <person name="Borneman A.R."/>
        </authorList>
    </citation>
    <scope>NUCLEOTIDE SEQUENCE [LARGE SCALE GENOMIC DNA]</scope>
    <source>
        <strain evidence="3">AWRI1</strain>
        <tissue evidence="3">Single Adult Female</tissue>
    </source>
</reference>